<evidence type="ECO:0000256" key="4">
    <source>
        <dbReference type="ARBA" id="ARBA00049583"/>
    </source>
</evidence>
<dbReference type="Pfam" id="PF20696">
    <property type="entry name" value="UbiD_C"/>
    <property type="match status" value="1"/>
</dbReference>
<gene>
    <name evidence="11" type="primary">ubiD</name>
    <name evidence="11" type="ORF">Mpt1_c06960</name>
</gene>
<dbReference type="NCBIfam" id="TIGR00148">
    <property type="entry name" value="UbiD family decarboxylase"/>
    <property type="match status" value="1"/>
</dbReference>
<evidence type="ECO:0000256" key="7">
    <source>
        <dbReference type="ARBA" id="ARBA00049936"/>
    </source>
</evidence>
<evidence type="ECO:0000256" key="1">
    <source>
        <dbReference type="ARBA" id="ARBA00005092"/>
    </source>
</evidence>
<evidence type="ECO:0000256" key="5">
    <source>
        <dbReference type="ARBA" id="ARBA00049727"/>
    </source>
</evidence>
<dbReference type="GO" id="GO:0016831">
    <property type="term" value="F:carboxy-lyase activity"/>
    <property type="evidence" value="ECO:0007669"/>
    <property type="project" value="InterPro"/>
</dbReference>
<comment type="similarity">
    <text evidence="2">Belongs to the UbiD family.</text>
</comment>
<evidence type="ECO:0000259" key="9">
    <source>
        <dbReference type="Pfam" id="PF20695"/>
    </source>
</evidence>
<dbReference type="InterPro" id="IPR049381">
    <property type="entry name" value="UbiD-like_C"/>
</dbReference>
<reference evidence="11 12" key="1">
    <citation type="journal article" date="2014" name="Appl. Environ. Microbiol.">
        <title>Comparative Genome Analysis of 'Candidatus Methanoplasma termitum' Indicates a New Mode of Energy Metabolism in the Seventh Order of Methanogens.</title>
        <authorList>
            <person name="Lang K."/>
            <person name="Schuldes J."/>
            <person name="Klingl A."/>
            <person name="Poehlein A."/>
            <person name="Daniel R."/>
            <person name="Brune A."/>
        </authorList>
    </citation>
    <scope>NUCLEOTIDE SEQUENCE [LARGE SCALE GENOMIC DNA]</scope>
    <source>
        <strain evidence="12">Mpt1</strain>
    </source>
</reference>
<dbReference type="Pfam" id="PF01977">
    <property type="entry name" value="UbiD"/>
    <property type="match status" value="1"/>
</dbReference>
<dbReference type="InterPro" id="IPR049383">
    <property type="entry name" value="UbiD-like_N"/>
</dbReference>
<dbReference type="AlphaFoldDB" id="A0A0A7LGI0"/>
<dbReference type="EMBL" id="CP010070">
    <property type="protein sequence ID" value="AIZ56581.1"/>
    <property type="molecule type" value="Genomic_DNA"/>
</dbReference>
<dbReference type="InterPro" id="IPR048304">
    <property type="entry name" value="UbiD_Rift_dom"/>
</dbReference>
<comment type="function">
    <text evidence="4">Catalyzes the conversion of trans-anhydromevalonate 5-phosphate (tAHMP) into isopentenyl phosphate. Involved in the archaeal mevalonate (MVA) pathway, which provides fundamental precursors for isoprenoid biosynthesis, such as isopentenyl diphosphate (IPP) and dimethylallyl diphosphate (DMAPP).</text>
</comment>
<dbReference type="STRING" id="1577791.Mpt1_c06960"/>
<dbReference type="RefSeq" id="WP_048112178.1">
    <property type="nucleotide sequence ID" value="NZ_CP010070.1"/>
</dbReference>
<dbReference type="KEGG" id="mear:Mpt1_c06960"/>
<dbReference type="EC" id="4.1.1.126" evidence="5"/>
<feature type="domain" description="3-octaprenyl-4-hydroxybenzoate carboxy-lyase-like Rift-related" evidence="8">
    <location>
        <begin position="86"/>
        <end position="279"/>
    </location>
</feature>
<feature type="domain" description="3-octaprenyl-4-hydroxybenzoate carboxy-lyase-like N-terminal" evidence="9">
    <location>
        <begin position="23"/>
        <end position="77"/>
    </location>
</feature>
<dbReference type="GO" id="GO:0005737">
    <property type="term" value="C:cytoplasm"/>
    <property type="evidence" value="ECO:0007669"/>
    <property type="project" value="TreeGrafter"/>
</dbReference>
<evidence type="ECO:0000313" key="12">
    <source>
        <dbReference type="Proteomes" id="UP000030787"/>
    </source>
</evidence>
<dbReference type="Pfam" id="PF20695">
    <property type="entry name" value="UbiD_N"/>
    <property type="match status" value="1"/>
</dbReference>
<dbReference type="Proteomes" id="UP000030787">
    <property type="component" value="Chromosome"/>
</dbReference>
<dbReference type="OrthoDB" id="8480at2157"/>
<name>A0A0A7LGI0_9ARCH</name>
<evidence type="ECO:0000259" key="10">
    <source>
        <dbReference type="Pfam" id="PF20696"/>
    </source>
</evidence>
<sequence>MPIRDFLRENVCSVKEKVDQDSSKITEMLIEDQERTVLFENVNGKKAAGNVFSTRKKVAAAMNIRPDSIVEHILSALESPCDVKEVKNPEFKQNSLKVDLMSLPIPKYYPEDGGRYISSGVIVAEYKGKKNVSFHRMMIMDKDRIAVRLVPRHLFTLYNEAKKDGKELNISICVGLQAEVLLAAAVSTDFGSDELMIASAMMKKGHGKPLEVGKCDNGLLVPSSSDYVFEGKITFETTKEGPFVDITGTYDIVRDQPVIKIEKMWSCKDPIFHLLLPGGNDHFLFMGLPREPVILKTVRQAVPRVKNVRLTEGGCCWLNGVVSIAKNKEGDGVNAILAAFSGHTSMKQVIVVDDDIDIFNDREVEWAMATRMQGDRIIKIPGAAGSSLDPSCDTTTWKVGYDATIPLNRDRKLYEKAKVAVRK</sequence>
<feature type="domain" description="3-octaprenyl-4-hydroxybenzoate carboxy-lyase-like C-terminal" evidence="10">
    <location>
        <begin position="285"/>
        <end position="403"/>
    </location>
</feature>
<dbReference type="HOGENOM" id="CLU_023348_5_1_2"/>
<organism evidence="11 12">
    <name type="scientific">Candidatus Methanoplasma termitum</name>
    <dbReference type="NCBI Taxonomy" id="1577791"/>
    <lineage>
        <taxon>Archaea</taxon>
        <taxon>Methanobacteriati</taxon>
        <taxon>Thermoplasmatota</taxon>
        <taxon>Thermoplasmata</taxon>
        <taxon>Methanomassiliicoccales</taxon>
        <taxon>Methanomassiliicoccaceae</taxon>
        <taxon>Candidatus Methanoplasma</taxon>
    </lineage>
</organism>
<dbReference type="InterPro" id="IPR002830">
    <property type="entry name" value="UbiD"/>
</dbReference>
<dbReference type="PANTHER" id="PTHR30108:SF21">
    <property type="entry name" value="4-HYDROXYBENZOATE DECARBOXYLASE"/>
    <property type="match status" value="1"/>
</dbReference>
<comment type="pathway">
    <text evidence="1">Isoprenoid biosynthesis; isopentenyl diphosphate biosynthesis via mevalonate pathway.</text>
</comment>
<dbReference type="SUPFAM" id="SSF50475">
    <property type="entry name" value="FMN-binding split barrel"/>
    <property type="match status" value="1"/>
</dbReference>
<evidence type="ECO:0000256" key="3">
    <source>
        <dbReference type="ARBA" id="ARBA00049054"/>
    </source>
</evidence>
<comment type="cofactor">
    <cofactor evidence="7">
        <name>prenylated FMN</name>
        <dbReference type="ChEBI" id="CHEBI:87746"/>
    </cofactor>
</comment>
<protein>
    <recommendedName>
        <fullName evidence="6">Anhydromevalonate phosphate decarboxylase</fullName>
        <ecNumber evidence="5">4.1.1.126</ecNumber>
    </recommendedName>
</protein>
<accession>A0A0A7LGI0</accession>
<dbReference type="GeneID" id="24818362"/>
<evidence type="ECO:0000259" key="8">
    <source>
        <dbReference type="Pfam" id="PF01977"/>
    </source>
</evidence>
<comment type="catalytic activity">
    <reaction evidence="3">
        <text>(2E)-3-methyl-5-phosphooxypent-2-enoate + H(+) = isopentenyl phosphate + CO2</text>
        <dbReference type="Rhea" id="RHEA:78971"/>
        <dbReference type="ChEBI" id="CHEBI:15378"/>
        <dbReference type="ChEBI" id="CHEBI:16526"/>
        <dbReference type="ChEBI" id="CHEBI:65078"/>
        <dbReference type="ChEBI" id="CHEBI:229665"/>
        <dbReference type="EC" id="4.1.1.126"/>
    </reaction>
    <physiologicalReaction direction="left-to-right" evidence="3">
        <dbReference type="Rhea" id="RHEA:78972"/>
    </physiologicalReaction>
</comment>
<dbReference type="PANTHER" id="PTHR30108">
    <property type="entry name" value="3-OCTAPRENYL-4-HYDROXYBENZOATE CARBOXY-LYASE-RELATED"/>
    <property type="match status" value="1"/>
</dbReference>
<keyword evidence="12" id="KW-1185">Reference proteome</keyword>
<proteinExistence type="inferred from homology"/>
<evidence type="ECO:0000256" key="2">
    <source>
        <dbReference type="ARBA" id="ARBA00010021"/>
    </source>
</evidence>
<evidence type="ECO:0000313" key="11">
    <source>
        <dbReference type="EMBL" id="AIZ56581.1"/>
    </source>
</evidence>
<evidence type="ECO:0000256" key="6">
    <source>
        <dbReference type="ARBA" id="ARBA00049754"/>
    </source>
</evidence>
<dbReference type="SUPFAM" id="SSF143968">
    <property type="entry name" value="UbiD C-terminal domain-like"/>
    <property type="match status" value="1"/>
</dbReference>
<dbReference type="Gene3D" id="3.40.1670.10">
    <property type="entry name" value="UbiD C-terminal domain-like"/>
    <property type="match status" value="1"/>
</dbReference>